<accession>A0A7X5ZIE4</accession>
<dbReference type="Proteomes" id="UP000490980">
    <property type="component" value="Unassembled WGS sequence"/>
</dbReference>
<dbReference type="AlphaFoldDB" id="A0A7X5ZIE4"/>
<reference evidence="1 2" key="1">
    <citation type="submission" date="2020-03" db="EMBL/GenBank/DDBJ databases">
        <authorList>
            <person name="Lai Q."/>
        </authorList>
    </citation>
    <scope>NUCLEOTIDE SEQUENCE [LARGE SCALE GENOMIC DNA]</scope>
    <source>
        <strain evidence="1 2">CCUG 25036</strain>
    </source>
</reference>
<proteinExistence type="predicted"/>
<evidence type="ECO:0000313" key="2">
    <source>
        <dbReference type="Proteomes" id="UP000490980"/>
    </source>
</evidence>
<gene>
    <name evidence="1" type="ORF">HBF25_10355</name>
</gene>
<evidence type="ECO:0000313" key="1">
    <source>
        <dbReference type="EMBL" id="NII06787.1"/>
    </source>
</evidence>
<keyword evidence="2" id="KW-1185">Reference proteome</keyword>
<dbReference type="RefSeq" id="WP_166948089.1">
    <property type="nucleotide sequence ID" value="NZ_JAARLZ010000005.1"/>
</dbReference>
<sequence length="1059" mass="115520">MPNAPAPYLPAKTEFGGINNGAISPYPGSGAWVQISSSTLQKSDVISVYWADANAPVIIEPLQDDPNVAVTLHVPGPKISPYPGTVDVWYTIYRPLTPETILSDREPVLVKFTIPGGPDPNPATPNINENLAAIPELRQPIPPNVDLIITIPAWLNMTVGDKLHLEWGSYAFPVIVIGTDSPVGQNVRVTVPWTIIAGTDNGMALVTYHIFDVVRNHSLWAPPALADSGVNRFNAPLLPDAANGAIELKPGMPAVRVWVIDNRIQAGDSIILYSSGKRSDGTAVDPVTATLNATGALYVEFTMQASFLEQLTGGELIQYYTVSRNGQQLGRSDNTETRITGQVGKLPKPIVDPVDANNIIHPLTTTRITVSVSRSVAFQQGDILIVRWKAATQDGSREVENRFPWQDPSVAIDTAVLPYSFGGSVDVSYVIERGSQKLESESETVFVARIADGDPFLPRPRSPQENPAGTLNLALFPGDAAFTVDQFRFADASQRYWLTLEGRDSNGGAVTWNIAEGEAFGSLSNPITLRSLDRTRLASLADGSTMIASLWVTYDGSPNKANAVKFRTTSFTIRQAAAQRPPAPTVVQADANGKLVEPWKLTKLQVHIPSAVGLQPGDQLRVYWNTGGNAGSDEVLITAPTAGMNVDIKLSVLAHNLGNVIPVKYAIIRGSQTLESITANISVADLPDDQDELGRPKVTQEDATGHIIDLSTFKGDADVIIATYPMATASQRYWLTASVEFAIGGRQDVDIVKGATVPYTGGPTISLGKLDRTLLDSLKGGSILTLTLWVSFNESANKNDAIRFRKTDYSIQLQESLKLLLPVVDRATGSGSVKNTLDPGDLIDSQGVAHRINITLPKENGFKAGDTITLYWEDNTPQGSRTVVVPTVFNQDIAVLVDSDVMRFNHGHVVEVYFTVKRDGKDHNSPTLRLTVKRIPGNTTKFRRATIKQQDGLYDLNLSKFKGDGTLQIEPFAWLVSGMYYWIEVRGRDKNGETKKYIEKTFNSVSGPQIYLGDVDRKWLETLIDQSPFWIDIWVSFDGSKVKRDAVAFRSTNYTLKHK</sequence>
<dbReference type="EMBL" id="JAARLZ010000005">
    <property type="protein sequence ID" value="NII06787.1"/>
    <property type="molecule type" value="Genomic_DNA"/>
</dbReference>
<protein>
    <submittedName>
        <fullName evidence="1">Uncharacterized protein</fullName>
    </submittedName>
</protein>
<name>A0A7X5ZIE4_9GAMM</name>
<comment type="caution">
    <text evidence="1">The sequence shown here is derived from an EMBL/GenBank/DDBJ whole genome shotgun (WGS) entry which is preliminary data.</text>
</comment>
<organism evidence="1 2">
    <name type="scientific">Luteibacter anthropi</name>
    <dbReference type="NCBI Taxonomy" id="564369"/>
    <lineage>
        <taxon>Bacteria</taxon>
        <taxon>Pseudomonadati</taxon>
        <taxon>Pseudomonadota</taxon>
        <taxon>Gammaproteobacteria</taxon>
        <taxon>Lysobacterales</taxon>
        <taxon>Rhodanobacteraceae</taxon>
        <taxon>Luteibacter</taxon>
    </lineage>
</organism>